<proteinExistence type="predicted"/>
<name>A0AAV5BTB5_ELECO</name>
<reference evidence="1" key="2">
    <citation type="submission" date="2021-12" db="EMBL/GenBank/DDBJ databases">
        <title>Resequencing data analysis of finger millet.</title>
        <authorList>
            <person name="Hatakeyama M."/>
            <person name="Aluri S."/>
            <person name="Balachadran M.T."/>
            <person name="Sivarajan S.R."/>
            <person name="Poveda L."/>
            <person name="Shimizu-Inatsugi R."/>
            <person name="Schlapbach R."/>
            <person name="Sreeman S.M."/>
            <person name="Shimizu K.K."/>
        </authorList>
    </citation>
    <scope>NUCLEOTIDE SEQUENCE</scope>
</reference>
<dbReference type="Proteomes" id="UP001054889">
    <property type="component" value="Unassembled WGS sequence"/>
</dbReference>
<comment type="caution">
    <text evidence="1">The sequence shown here is derived from an EMBL/GenBank/DDBJ whole genome shotgun (WGS) entry which is preliminary data.</text>
</comment>
<dbReference type="AlphaFoldDB" id="A0AAV5BTB5"/>
<evidence type="ECO:0000313" key="2">
    <source>
        <dbReference type="Proteomes" id="UP001054889"/>
    </source>
</evidence>
<dbReference type="EMBL" id="BQKI01000002">
    <property type="protein sequence ID" value="GJM89580.1"/>
    <property type="molecule type" value="Genomic_DNA"/>
</dbReference>
<reference evidence="1" key="1">
    <citation type="journal article" date="2018" name="DNA Res.">
        <title>Multiple hybrid de novo genome assembly of finger millet, an orphan allotetraploid crop.</title>
        <authorList>
            <person name="Hatakeyama M."/>
            <person name="Aluri S."/>
            <person name="Balachadran M.T."/>
            <person name="Sivarajan S.R."/>
            <person name="Patrignani A."/>
            <person name="Gruter S."/>
            <person name="Poveda L."/>
            <person name="Shimizu-Inatsugi R."/>
            <person name="Baeten J."/>
            <person name="Francoijs K.J."/>
            <person name="Nataraja K.N."/>
            <person name="Reddy Y.A.N."/>
            <person name="Phadnis S."/>
            <person name="Ravikumar R.L."/>
            <person name="Schlapbach R."/>
            <person name="Sreeman S.M."/>
            <person name="Shimizu K.K."/>
        </authorList>
    </citation>
    <scope>NUCLEOTIDE SEQUENCE</scope>
</reference>
<keyword evidence="2" id="KW-1185">Reference proteome</keyword>
<organism evidence="1 2">
    <name type="scientific">Eleusine coracana subsp. coracana</name>
    <dbReference type="NCBI Taxonomy" id="191504"/>
    <lineage>
        <taxon>Eukaryota</taxon>
        <taxon>Viridiplantae</taxon>
        <taxon>Streptophyta</taxon>
        <taxon>Embryophyta</taxon>
        <taxon>Tracheophyta</taxon>
        <taxon>Spermatophyta</taxon>
        <taxon>Magnoliopsida</taxon>
        <taxon>Liliopsida</taxon>
        <taxon>Poales</taxon>
        <taxon>Poaceae</taxon>
        <taxon>PACMAD clade</taxon>
        <taxon>Chloridoideae</taxon>
        <taxon>Cynodonteae</taxon>
        <taxon>Eleusininae</taxon>
        <taxon>Eleusine</taxon>
    </lineage>
</organism>
<gene>
    <name evidence="1" type="primary">ga05785</name>
    <name evidence="1" type="ORF">PR202_ga05785</name>
</gene>
<protein>
    <submittedName>
        <fullName evidence="1">Uncharacterized protein</fullName>
    </submittedName>
</protein>
<evidence type="ECO:0000313" key="1">
    <source>
        <dbReference type="EMBL" id="GJM89580.1"/>
    </source>
</evidence>
<sequence length="66" mass="7458">MSRALERLCDELLVCSLDLATNLIWRPGLHLLAGNVYIELWEQNEGWIDSVGGEINSGILVFYLHS</sequence>
<accession>A0AAV5BTB5</accession>